<feature type="non-terminal residue" evidence="2">
    <location>
        <position position="98"/>
    </location>
</feature>
<dbReference type="InterPro" id="IPR005013">
    <property type="entry name" value="DDOST_48_kDa_subunit"/>
</dbReference>
<gene>
    <name evidence="2" type="ORF">ROZALSC1DRAFT_2575</name>
</gene>
<protein>
    <submittedName>
        <fullName evidence="2">Dolichyl-diphosphooligosaccharide-protein glycosyltransferase 48kDa subunit</fullName>
    </submittedName>
</protein>
<dbReference type="GO" id="GO:0016740">
    <property type="term" value="F:transferase activity"/>
    <property type="evidence" value="ECO:0007669"/>
    <property type="project" value="UniProtKB-KW"/>
</dbReference>
<proteinExistence type="predicted"/>
<accession>A0A4P9YDM1</accession>
<evidence type="ECO:0000259" key="1">
    <source>
        <dbReference type="Pfam" id="PF23358"/>
    </source>
</evidence>
<evidence type="ECO:0000313" key="3">
    <source>
        <dbReference type="Proteomes" id="UP000281549"/>
    </source>
</evidence>
<reference evidence="3" key="1">
    <citation type="journal article" date="2018" name="Nat. Microbiol.">
        <title>Leveraging single-cell genomics to expand the fungal tree of life.</title>
        <authorList>
            <person name="Ahrendt S.R."/>
            <person name="Quandt C.A."/>
            <person name="Ciobanu D."/>
            <person name="Clum A."/>
            <person name="Salamov A."/>
            <person name="Andreopoulos B."/>
            <person name="Cheng J.F."/>
            <person name="Woyke T."/>
            <person name="Pelin A."/>
            <person name="Henrissat B."/>
            <person name="Reynolds N.K."/>
            <person name="Benny G.L."/>
            <person name="Smith M.E."/>
            <person name="James T.Y."/>
            <person name="Grigoriev I.V."/>
        </authorList>
    </citation>
    <scope>NUCLEOTIDE SEQUENCE [LARGE SCALE GENOMIC DNA]</scope>
    <source>
        <strain evidence="3">CSF55</strain>
    </source>
</reference>
<keyword evidence="2" id="KW-0808">Transferase</keyword>
<organism evidence="2 3">
    <name type="scientific">Rozella allomycis (strain CSF55)</name>
    <dbReference type="NCBI Taxonomy" id="988480"/>
    <lineage>
        <taxon>Eukaryota</taxon>
        <taxon>Fungi</taxon>
        <taxon>Fungi incertae sedis</taxon>
        <taxon>Cryptomycota</taxon>
        <taxon>Cryptomycota incertae sedis</taxon>
        <taxon>Rozella</taxon>
    </lineage>
</organism>
<dbReference type="EMBL" id="ML006095">
    <property type="protein sequence ID" value="RKP16992.1"/>
    <property type="molecule type" value="Genomic_DNA"/>
</dbReference>
<dbReference type="InterPro" id="IPR055459">
    <property type="entry name" value="OST48_MD"/>
</dbReference>
<dbReference type="Proteomes" id="UP000281549">
    <property type="component" value="Unassembled WGS sequence"/>
</dbReference>
<dbReference type="GO" id="GO:0018279">
    <property type="term" value="P:protein N-linked glycosylation via asparagine"/>
    <property type="evidence" value="ECO:0007669"/>
    <property type="project" value="InterPro"/>
</dbReference>
<dbReference type="PANTHER" id="PTHR10830:SF0">
    <property type="entry name" value="DOLICHYL-DIPHOSPHOOLIGOSACCHARIDE--PROTEIN GLYCOSYLTRANSFERASE 48 KDA SUBUNIT"/>
    <property type="match status" value="1"/>
</dbReference>
<name>A0A4P9YDM1_ROZAC</name>
<sequence>PFTANDLQLEIAMLDPYYRLNLQKVGPGEFSSGIFKLPDTYGVFTFRLIYQRPFLSYLKYENQVVLRPYALNEYERFITSAFPYYCNIFSNLFGFTLL</sequence>
<feature type="domain" description="OST48 middle" evidence="1">
    <location>
        <begin position="1"/>
        <end position="97"/>
    </location>
</feature>
<feature type="non-terminal residue" evidence="2">
    <location>
        <position position="1"/>
    </location>
</feature>
<dbReference type="UniPathway" id="UPA00378"/>
<dbReference type="PANTHER" id="PTHR10830">
    <property type="entry name" value="DOLICHYL-DIPHOSPHOOLIGOSACCHARIDE--PROTEIN GLYCOSYLTRANSFERASE 48 KDA SUBUNIT"/>
    <property type="match status" value="1"/>
</dbReference>
<dbReference type="Pfam" id="PF23358">
    <property type="entry name" value="OST48_MD"/>
    <property type="match status" value="1"/>
</dbReference>
<dbReference type="GO" id="GO:0008250">
    <property type="term" value="C:oligosaccharyltransferase complex"/>
    <property type="evidence" value="ECO:0007669"/>
    <property type="project" value="TreeGrafter"/>
</dbReference>
<evidence type="ECO:0000313" key="2">
    <source>
        <dbReference type="EMBL" id="RKP16992.1"/>
    </source>
</evidence>
<dbReference type="AlphaFoldDB" id="A0A4P9YDM1"/>